<feature type="transmembrane region" description="Helical" evidence="3">
    <location>
        <begin position="48"/>
        <end position="69"/>
    </location>
</feature>
<evidence type="ECO:0000313" key="5">
    <source>
        <dbReference type="Proteomes" id="UP001139031"/>
    </source>
</evidence>
<evidence type="ECO:0000313" key="4">
    <source>
        <dbReference type="EMBL" id="MBZ5712966.1"/>
    </source>
</evidence>
<evidence type="ECO:0000256" key="3">
    <source>
        <dbReference type="SAM" id="Phobius"/>
    </source>
</evidence>
<reference evidence="4" key="1">
    <citation type="submission" date="2021-08" db="EMBL/GenBank/DDBJ databases">
        <authorList>
            <person name="Stevens D.C."/>
        </authorList>
    </citation>
    <scope>NUCLEOTIDE SEQUENCE</scope>
    <source>
        <strain evidence="4">DSM 53165</strain>
    </source>
</reference>
<dbReference type="EMBL" id="JAIRAU010000037">
    <property type="protein sequence ID" value="MBZ5712966.1"/>
    <property type="molecule type" value="Genomic_DNA"/>
</dbReference>
<dbReference type="Pfam" id="PF13432">
    <property type="entry name" value="TPR_16"/>
    <property type="match status" value="1"/>
</dbReference>
<feature type="compositionally biased region" description="Acidic residues" evidence="2">
    <location>
        <begin position="1"/>
        <end position="12"/>
    </location>
</feature>
<organism evidence="4 5">
    <name type="scientific">Nannocystis pusilla</name>
    <dbReference type="NCBI Taxonomy" id="889268"/>
    <lineage>
        <taxon>Bacteria</taxon>
        <taxon>Pseudomonadati</taxon>
        <taxon>Myxococcota</taxon>
        <taxon>Polyangia</taxon>
        <taxon>Nannocystales</taxon>
        <taxon>Nannocystaceae</taxon>
        <taxon>Nannocystis</taxon>
    </lineage>
</organism>
<keyword evidence="3" id="KW-0812">Transmembrane</keyword>
<dbReference type="SUPFAM" id="SSF48452">
    <property type="entry name" value="TPR-like"/>
    <property type="match status" value="1"/>
</dbReference>
<dbReference type="InterPro" id="IPR011990">
    <property type="entry name" value="TPR-like_helical_dom_sf"/>
</dbReference>
<gene>
    <name evidence="4" type="ORF">K7C98_27325</name>
</gene>
<feature type="region of interest" description="Disordered" evidence="2">
    <location>
        <begin position="314"/>
        <end position="334"/>
    </location>
</feature>
<dbReference type="Gene3D" id="1.25.40.10">
    <property type="entry name" value="Tetratricopeptide repeat domain"/>
    <property type="match status" value="1"/>
</dbReference>
<protein>
    <submittedName>
        <fullName evidence="4">Tetratricopeptide repeat protein</fullName>
    </submittedName>
</protein>
<sequence>MALDVLAEDDVEPPQQPARAGEARHERTVAAAPLPVEPPHARAPGRGVYAALGVFASAALVLLALQIVGPNLAAIGSEPGAQKQDDPTAIEAPRTLVDSKQDEKHLETKNDPPPETKDAKVPAETTTPPSITGEKPPNPAQATTSSAEPGGDTTGSEATTDAQVPEAPHGTDTNETAGKANGTAIKPPNDKPPNTGIKKAAKKTIEERVEEGCFQVRARDAELGVKILQAVRAERPYNIETLRCLAQGLQTMGDYPEAEKYYEELIQATNPRNLIALLGLAQVNELMTRYDRAAEYYERVRRIDPDNKSAQAFFESKQGAARRAPAPVGFELKR</sequence>
<evidence type="ECO:0000256" key="2">
    <source>
        <dbReference type="SAM" id="MobiDB-lite"/>
    </source>
</evidence>
<keyword evidence="3" id="KW-1133">Transmembrane helix</keyword>
<dbReference type="SMART" id="SM00028">
    <property type="entry name" value="TPR"/>
    <property type="match status" value="2"/>
</dbReference>
<feature type="region of interest" description="Disordered" evidence="2">
    <location>
        <begin position="77"/>
        <end position="199"/>
    </location>
</feature>
<comment type="caution">
    <text evidence="4">The sequence shown here is derived from an EMBL/GenBank/DDBJ whole genome shotgun (WGS) entry which is preliminary data.</text>
</comment>
<feature type="compositionally biased region" description="Basic and acidic residues" evidence="2">
    <location>
        <begin position="97"/>
        <end position="121"/>
    </location>
</feature>
<dbReference type="Proteomes" id="UP001139031">
    <property type="component" value="Unassembled WGS sequence"/>
</dbReference>
<dbReference type="PROSITE" id="PS50005">
    <property type="entry name" value="TPR"/>
    <property type="match status" value="1"/>
</dbReference>
<keyword evidence="1" id="KW-0802">TPR repeat</keyword>
<proteinExistence type="predicted"/>
<feature type="repeat" description="TPR" evidence="1">
    <location>
        <begin position="274"/>
        <end position="307"/>
    </location>
</feature>
<keyword evidence="3" id="KW-0472">Membrane</keyword>
<name>A0ABS7TY62_9BACT</name>
<feature type="region of interest" description="Disordered" evidence="2">
    <location>
        <begin position="1"/>
        <end position="44"/>
    </location>
</feature>
<keyword evidence="5" id="KW-1185">Reference proteome</keyword>
<accession>A0ABS7TY62</accession>
<dbReference type="InterPro" id="IPR019734">
    <property type="entry name" value="TPR_rpt"/>
</dbReference>
<evidence type="ECO:0000256" key="1">
    <source>
        <dbReference type="PROSITE-ProRule" id="PRU00339"/>
    </source>
</evidence>